<dbReference type="SUPFAM" id="SSF46894">
    <property type="entry name" value="C-terminal effector domain of the bipartite response regulators"/>
    <property type="match status" value="1"/>
</dbReference>
<evidence type="ECO:0000256" key="3">
    <source>
        <dbReference type="ARBA" id="ARBA00023163"/>
    </source>
</evidence>
<protein>
    <recommendedName>
        <fullName evidence="4">HTH luxR-type domain-containing protein</fullName>
    </recommendedName>
</protein>
<dbReference type="Pfam" id="PF00196">
    <property type="entry name" value="GerE"/>
    <property type="match status" value="1"/>
</dbReference>
<dbReference type="InterPro" id="IPR036388">
    <property type="entry name" value="WH-like_DNA-bd_sf"/>
</dbReference>
<name>A0A2N5C6N4_9BURK</name>
<keyword evidence="3" id="KW-0804">Transcription</keyword>
<dbReference type="EMBL" id="PJRP01000014">
    <property type="protein sequence ID" value="PLP97889.1"/>
    <property type="molecule type" value="Genomic_DNA"/>
</dbReference>
<dbReference type="PROSITE" id="PS50043">
    <property type="entry name" value="HTH_LUXR_2"/>
    <property type="match status" value="1"/>
</dbReference>
<proteinExistence type="predicted"/>
<evidence type="ECO:0000313" key="6">
    <source>
        <dbReference type="Proteomes" id="UP000234341"/>
    </source>
</evidence>
<dbReference type="InterPro" id="IPR000792">
    <property type="entry name" value="Tscrpt_reg_LuxR_C"/>
</dbReference>
<dbReference type="InterPro" id="IPR016032">
    <property type="entry name" value="Sig_transdc_resp-reg_C-effctor"/>
</dbReference>
<gene>
    <name evidence="5" type="ORF">CYJ10_24055</name>
</gene>
<dbReference type="PANTHER" id="PTHR44688:SF16">
    <property type="entry name" value="DNA-BINDING TRANSCRIPTIONAL ACTIVATOR DEVR_DOSR"/>
    <property type="match status" value="1"/>
</dbReference>
<reference evidence="5 6" key="1">
    <citation type="submission" date="2017-12" db="EMBL/GenBank/DDBJ databases">
        <title>Genome sequence of the active heterotrophic nitrifier-denitrifier, Cupriavidus pauculus UM1.</title>
        <authorList>
            <person name="Putonti C."/>
            <person name="Castignetti D."/>
        </authorList>
    </citation>
    <scope>NUCLEOTIDE SEQUENCE [LARGE SCALE GENOMIC DNA]</scope>
    <source>
        <strain evidence="5 6">UM1</strain>
    </source>
</reference>
<dbReference type="PANTHER" id="PTHR44688">
    <property type="entry name" value="DNA-BINDING TRANSCRIPTIONAL ACTIVATOR DEVR_DOSR"/>
    <property type="match status" value="1"/>
</dbReference>
<feature type="domain" description="HTH luxR-type" evidence="4">
    <location>
        <begin position="306"/>
        <end position="371"/>
    </location>
</feature>
<dbReference type="OrthoDB" id="5497412at2"/>
<accession>A0A2N5C6N4</accession>
<dbReference type="GO" id="GO:0006355">
    <property type="term" value="P:regulation of DNA-templated transcription"/>
    <property type="evidence" value="ECO:0007669"/>
    <property type="project" value="InterPro"/>
</dbReference>
<dbReference type="Proteomes" id="UP000234341">
    <property type="component" value="Unassembled WGS sequence"/>
</dbReference>
<evidence type="ECO:0000256" key="1">
    <source>
        <dbReference type="ARBA" id="ARBA00023015"/>
    </source>
</evidence>
<keyword evidence="1" id="KW-0805">Transcription regulation</keyword>
<evidence type="ECO:0000313" key="5">
    <source>
        <dbReference type="EMBL" id="PLP97889.1"/>
    </source>
</evidence>
<comment type="caution">
    <text evidence="5">The sequence shown here is derived from an EMBL/GenBank/DDBJ whole genome shotgun (WGS) entry which is preliminary data.</text>
</comment>
<evidence type="ECO:0000259" key="4">
    <source>
        <dbReference type="PROSITE" id="PS50043"/>
    </source>
</evidence>
<keyword evidence="2" id="KW-0238">DNA-binding</keyword>
<dbReference type="Gene3D" id="1.10.10.10">
    <property type="entry name" value="Winged helix-like DNA-binding domain superfamily/Winged helix DNA-binding domain"/>
    <property type="match status" value="1"/>
</dbReference>
<sequence>MTATDQLFQVIQLTYRAVLCEDAWDVPLEAFSRLVKAERSMIALGDVSGGTILAAYGMSVHACQQIRQQLATACPAWIATIPVGVPTPQTSRISDSEFAKSDLYQKAVRPVDGFYGMVTPLFRVRRRSALFVAGRVRGDRDFQRDDVATAATFVPHLQTALDLRARIAATEQRVAVSERLVPDRGVGLIWLDEDLRPIHADATALKLAGKYLTIQPAGISAAVPQDGQTLFATIARAAILSHSRGRRGAPIAIDGSLCCHLSREWPLPPLSITVVPLDPDVPWMMDAARLVMVLTEEGGKPLAAGAAERLSELTPRERDLVAQLLEGRSLDEAGRHLNISKETARTYLRRVFAKTDTHRQGELIALLRKSGY</sequence>
<dbReference type="SMART" id="SM00421">
    <property type="entry name" value="HTH_LUXR"/>
    <property type="match status" value="1"/>
</dbReference>
<dbReference type="PRINTS" id="PR00038">
    <property type="entry name" value="HTHLUXR"/>
</dbReference>
<dbReference type="RefSeq" id="WP_101683975.1">
    <property type="nucleotide sequence ID" value="NZ_PJRP01000014.1"/>
</dbReference>
<evidence type="ECO:0000256" key="2">
    <source>
        <dbReference type="ARBA" id="ARBA00023125"/>
    </source>
</evidence>
<dbReference type="GO" id="GO:0003677">
    <property type="term" value="F:DNA binding"/>
    <property type="evidence" value="ECO:0007669"/>
    <property type="project" value="UniProtKB-KW"/>
</dbReference>
<dbReference type="AlphaFoldDB" id="A0A2N5C6N4"/>
<organism evidence="5 6">
    <name type="scientific">Cupriavidus pauculus</name>
    <dbReference type="NCBI Taxonomy" id="82633"/>
    <lineage>
        <taxon>Bacteria</taxon>
        <taxon>Pseudomonadati</taxon>
        <taxon>Pseudomonadota</taxon>
        <taxon>Betaproteobacteria</taxon>
        <taxon>Burkholderiales</taxon>
        <taxon>Burkholderiaceae</taxon>
        <taxon>Cupriavidus</taxon>
    </lineage>
</organism>